<dbReference type="Gene3D" id="1.10.760.10">
    <property type="entry name" value="Cytochrome c-like domain"/>
    <property type="match status" value="1"/>
</dbReference>
<evidence type="ECO:0000256" key="1">
    <source>
        <dbReference type="ARBA" id="ARBA00022617"/>
    </source>
</evidence>
<dbReference type="SUPFAM" id="SSF46626">
    <property type="entry name" value="Cytochrome c"/>
    <property type="match status" value="1"/>
</dbReference>
<evidence type="ECO:0000256" key="4">
    <source>
        <dbReference type="PROSITE-ProRule" id="PRU00433"/>
    </source>
</evidence>
<keyword evidence="3 4" id="KW-0408">Iron</keyword>
<gene>
    <name evidence="8" type="ORF">RW095_16520</name>
</gene>
<accession>A0ABZ0ECJ8</accession>
<proteinExistence type="predicted"/>
<keyword evidence="2 4" id="KW-0479">Metal-binding</keyword>
<evidence type="ECO:0000256" key="2">
    <source>
        <dbReference type="ARBA" id="ARBA00022723"/>
    </source>
</evidence>
<feature type="chain" id="PRO_5047274417" evidence="6">
    <location>
        <begin position="26"/>
        <end position="416"/>
    </location>
</feature>
<sequence length="416" mass="43417">MTTRLNSFALASVLLATGASMPVFASAGVRVCTFPGSPSTVLDEAVAREAFRTAGIALALAPGGFASSDDDGVSLKELDKALARKCDVIAGFPRSTVADGSDSKLTFSRAYLHSGYVSVTLHEPAAQTGGAEIVAATYASPAQLIAVQQPNVRLDLENTAELTVDAVATGHAQRAIVWYPAVVAYTKTHPERRFRIAQAASAYADWHLVFAFGKSGAAVQPRIDAALRKMESDGRLATLTRAWTLPRAAHAKVPDAAAVAAVAGFAYRDGPRHADTAWGITRAGGRELEQGGFIKVDATVSVDAPGFDRSQVAHGKTLYSSACAKCHGPDLQGLNAPALRGPSFAPAANAKLTIGGVYGYMATNMPADRPGKMKPQDYADIMAFLLYSNGYSAGGSKLTDDNARASSRPLNAGTSQ</sequence>
<dbReference type="Pfam" id="PF13442">
    <property type="entry name" value="Cytochrome_CBB3"/>
    <property type="match status" value="1"/>
</dbReference>
<keyword evidence="6" id="KW-0732">Signal</keyword>
<dbReference type="RefSeq" id="WP_317017002.1">
    <property type="nucleotide sequence ID" value="NZ_CP136512.1"/>
</dbReference>
<protein>
    <submittedName>
        <fullName evidence="8">C-type cytochrome</fullName>
    </submittedName>
</protein>
<evidence type="ECO:0000313" key="8">
    <source>
        <dbReference type="EMBL" id="WOD14950.1"/>
    </source>
</evidence>
<organism evidence="8 9">
    <name type="scientific">Paraburkholderia kirstenboschensis</name>
    <dbReference type="NCBI Taxonomy" id="1245436"/>
    <lineage>
        <taxon>Bacteria</taxon>
        <taxon>Pseudomonadati</taxon>
        <taxon>Pseudomonadota</taxon>
        <taxon>Betaproteobacteria</taxon>
        <taxon>Burkholderiales</taxon>
        <taxon>Burkholderiaceae</taxon>
        <taxon>Paraburkholderia</taxon>
    </lineage>
</organism>
<dbReference type="Gene3D" id="3.40.190.10">
    <property type="entry name" value="Periplasmic binding protein-like II"/>
    <property type="match status" value="2"/>
</dbReference>
<evidence type="ECO:0000256" key="6">
    <source>
        <dbReference type="SAM" id="SignalP"/>
    </source>
</evidence>
<keyword evidence="9" id="KW-1185">Reference proteome</keyword>
<feature type="region of interest" description="Disordered" evidence="5">
    <location>
        <begin position="397"/>
        <end position="416"/>
    </location>
</feature>
<evidence type="ECO:0000256" key="3">
    <source>
        <dbReference type="ARBA" id="ARBA00023004"/>
    </source>
</evidence>
<feature type="compositionally biased region" description="Polar residues" evidence="5">
    <location>
        <begin position="404"/>
        <end position="416"/>
    </location>
</feature>
<dbReference type="SUPFAM" id="SSF53850">
    <property type="entry name" value="Periplasmic binding protein-like II"/>
    <property type="match status" value="1"/>
</dbReference>
<dbReference type="InterPro" id="IPR036909">
    <property type="entry name" value="Cyt_c-like_dom_sf"/>
</dbReference>
<evidence type="ECO:0000313" key="9">
    <source>
        <dbReference type="Proteomes" id="UP001302652"/>
    </source>
</evidence>
<feature type="signal peptide" evidence="6">
    <location>
        <begin position="1"/>
        <end position="25"/>
    </location>
</feature>
<dbReference type="EMBL" id="CP136512">
    <property type="protein sequence ID" value="WOD14950.1"/>
    <property type="molecule type" value="Genomic_DNA"/>
</dbReference>
<dbReference type="PROSITE" id="PS51007">
    <property type="entry name" value="CYTC"/>
    <property type="match status" value="1"/>
</dbReference>
<evidence type="ECO:0000259" key="7">
    <source>
        <dbReference type="PROSITE" id="PS51007"/>
    </source>
</evidence>
<evidence type="ECO:0000256" key="5">
    <source>
        <dbReference type="SAM" id="MobiDB-lite"/>
    </source>
</evidence>
<name>A0ABZ0ECJ8_9BURK</name>
<dbReference type="Proteomes" id="UP001302652">
    <property type="component" value="Chromosome 2"/>
</dbReference>
<keyword evidence="1 4" id="KW-0349">Heme</keyword>
<feature type="domain" description="Cytochrome c" evidence="7">
    <location>
        <begin position="310"/>
        <end position="389"/>
    </location>
</feature>
<reference evidence="8 9" key="1">
    <citation type="submission" date="2023-10" db="EMBL/GenBank/DDBJ databases">
        <title>Surface-active antibiotics is a multifunctional adaptation for post-fire microbes.</title>
        <authorList>
            <person name="Liu M.D."/>
            <person name="Du Y."/>
            <person name="Koupaei S.K."/>
            <person name="Kim N.R."/>
            <person name="Zhang W."/>
            <person name="Traxler M.F."/>
        </authorList>
    </citation>
    <scope>NUCLEOTIDE SEQUENCE [LARGE SCALE GENOMIC DNA]</scope>
    <source>
        <strain evidence="8 9">F3</strain>
    </source>
</reference>
<dbReference type="InterPro" id="IPR009056">
    <property type="entry name" value="Cyt_c-like_dom"/>
</dbReference>